<dbReference type="SUPFAM" id="SSF53623">
    <property type="entry name" value="MurD-like peptide ligases, catalytic domain"/>
    <property type="match status" value="1"/>
</dbReference>
<evidence type="ECO:0000256" key="5">
    <source>
        <dbReference type="ARBA" id="ARBA00022741"/>
    </source>
</evidence>
<dbReference type="PANTHER" id="PTHR11136">
    <property type="entry name" value="FOLYLPOLYGLUTAMATE SYNTHASE-RELATED"/>
    <property type="match status" value="1"/>
</dbReference>
<dbReference type="AlphaFoldDB" id="A0A4R4XI39"/>
<keyword evidence="4" id="KW-0479">Metal-binding</keyword>
<evidence type="ECO:0000259" key="11">
    <source>
        <dbReference type="Pfam" id="PF02875"/>
    </source>
</evidence>
<feature type="region of interest" description="Disordered" evidence="10">
    <location>
        <begin position="1"/>
        <end position="35"/>
    </location>
</feature>
<evidence type="ECO:0000256" key="2">
    <source>
        <dbReference type="ARBA" id="ARBA00013025"/>
    </source>
</evidence>
<comment type="similarity">
    <text evidence="1">Belongs to the folylpolyglutamate synthase family.</text>
</comment>
<evidence type="ECO:0000256" key="4">
    <source>
        <dbReference type="ARBA" id="ARBA00022723"/>
    </source>
</evidence>
<dbReference type="OrthoDB" id="9809356at2"/>
<dbReference type="EMBL" id="SMKR01000003">
    <property type="protein sequence ID" value="TDD30485.1"/>
    <property type="molecule type" value="Genomic_DNA"/>
</dbReference>
<keyword evidence="14" id="KW-1185">Reference proteome</keyword>
<dbReference type="InterPro" id="IPR013221">
    <property type="entry name" value="Mur_ligase_cen"/>
</dbReference>
<evidence type="ECO:0000256" key="1">
    <source>
        <dbReference type="ARBA" id="ARBA00008276"/>
    </source>
</evidence>
<dbReference type="GO" id="GO:0004326">
    <property type="term" value="F:tetrahydrofolylpolyglutamate synthase activity"/>
    <property type="evidence" value="ECO:0007669"/>
    <property type="project" value="UniProtKB-EC"/>
</dbReference>
<dbReference type="InterPro" id="IPR001645">
    <property type="entry name" value="Folylpolyglutamate_synth"/>
</dbReference>
<name>A0A4R4XI39_9ACTN</name>
<dbReference type="InterPro" id="IPR018109">
    <property type="entry name" value="Folylpolyglutamate_synth_CS"/>
</dbReference>
<evidence type="ECO:0000256" key="8">
    <source>
        <dbReference type="ARBA" id="ARBA00030592"/>
    </source>
</evidence>
<keyword evidence="3" id="KW-0436">Ligase</keyword>
<evidence type="ECO:0000256" key="3">
    <source>
        <dbReference type="ARBA" id="ARBA00022598"/>
    </source>
</evidence>
<feature type="domain" description="Mur ligase central" evidence="12">
    <location>
        <begin position="79"/>
        <end position="306"/>
    </location>
</feature>
<dbReference type="SUPFAM" id="SSF53244">
    <property type="entry name" value="MurD-like peptide ligases, peptide-binding domain"/>
    <property type="match status" value="1"/>
</dbReference>
<proteinExistence type="inferred from homology"/>
<protein>
    <recommendedName>
        <fullName evidence="2">tetrahydrofolate synthase</fullName>
        <ecNumber evidence="2">6.3.2.17</ecNumber>
    </recommendedName>
    <alternativeName>
        <fullName evidence="8">Tetrahydrofolylpolyglutamate synthase</fullName>
    </alternativeName>
</protein>
<dbReference type="Gene3D" id="3.40.1190.10">
    <property type="entry name" value="Mur-like, catalytic domain"/>
    <property type="match status" value="1"/>
</dbReference>
<comment type="caution">
    <text evidence="13">The sequence shown here is derived from an EMBL/GenBank/DDBJ whole genome shotgun (WGS) entry which is preliminary data.</text>
</comment>
<feature type="domain" description="Mur ligase C-terminal" evidence="11">
    <location>
        <begin position="330"/>
        <end position="456"/>
    </location>
</feature>
<keyword evidence="5" id="KW-0547">Nucleotide-binding</keyword>
<dbReference type="GO" id="GO:0005524">
    <property type="term" value="F:ATP binding"/>
    <property type="evidence" value="ECO:0007669"/>
    <property type="project" value="UniProtKB-KW"/>
</dbReference>
<dbReference type="PROSITE" id="PS01012">
    <property type="entry name" value="FOLYLPOLYGLU_SYNT_2"/>
    <property type="match status" value="1"/>
</dbReference>
<dbReference type="PANTHER" id="PTHR11136:SF0">
    <property type="entry name" value="DIHYDROFOLATE SYNTHETASE-RELATED"/>
    <property type="match status" value="1"/>
</dbReference>
<dbReference type="NCBIfam" id="TIGR01499">
    <property type="entry name" value="folC"/>
    <property type="match status" value="1"/>
</dbReference>
<feature type="compositionally biased region" description="Low complexity" evidence="10">
    <location>
        <begin position="1"/>
        <end position="26"/>
    </location>
</feature>
<dbReference type="GO" id="GO:0008841">
    <property type="term" value="F:dihydrofolate synthase activity"/>
    <property type="evidence" value="ECO:0007669"/>
    <property type="project" value="TreeGrafter"/>
</dbReference>
<evidence type="ECO:0000259" key="12">
    <source>
        <dbReference type="Pfam" id="PF08245"/>
    </source>
</evidence>
<keyword evidence="7" id="KW-0460">Magnesium</keyword>
<dbReference type="InterPro" id="IPR004101">
    <property type="entry name" value="Mur_ligase_C"/>
</dbReference>
<dbReference type="Pfam" id="PF08245">
    <property type="entry name" value="Mur_ligase_M"/>
    <property type="match status" value="1"/>
</dbReference>
<dbReference type="EC" id="6.3.2.17" evidence="2"/>
<gene>
    <name evidence="13" type="ORF">E1218_01410</name>
</gene>
<dbReference type="GO" id="GO:0046872">
    <property type="term" value="F:metal ion binding"/>
    <property type="evidence" value="ECO:0007669"/>
    <property type="project" value="UniProtKB-KW"/>
</dbReference>
<evidence type="ECO:0000256" key="7">
    <source>
        <dbReference type="ARBA" id="ARBA00022842"/>
    </source>
</evidence>
<evidence type="ECO:0000256" key="6">
    <source>
        <dbReference type="ARBA" id="ARBA00022840"/>
    </source>
</evidence>
<dbReference type="InterPro" id="IPR036615">
    <property type="entry name" value="Mur_ligase_C_dom_sf"/>
</dbReference>
<reference evidence="13 14" key="1">
    <citation type="submission" date="2019-02" db="EMBL/GenBank/DDBJ databases">
        <title>Draft genome sequences of novel Actinobacteria.</title>
        <authorList>
            <person name="Sahin N."/>
            <person name="Ay H."/>
            <person name="Saygin H."/>
        </authorList>
    </citation>
    <scope>NUCLEOTIDE SEQUENCE [LARGE SCALE GENOMIC DNA]</scope>
    <source>
        <strain evidence="13 14">16K104</strain>
    </source>
</reference>
<evidence type="ECO:0000256" key="9">
    <source>
        <dbReference type="ARBA" id="ARBA00047493"/>
    </source>
</evidence>
<keyword evidence="6" id="KW-0067">ATP-binding</keyword>
<dbReference type="Pfam" id="PF02875">
    <property type="entry name" value="Mur_ligase_C"/>
    <property type="match status" value="1"/>
</dbReference>
<dbReference type="GO" id="GO:0005737">
    <property type="term" value="C:cytoplasm"/>
    <property type="evidence" value="ECO:0007669"/>
    <property type="project" value="TreeGrafter"/>
</dbReference>
<sequence>MARGSAGAPGRRSRSPGGPSRDPSAGMGSSMTTRPSMREIETRLLARWPETQLDPSLDRIVNVMRMLGDPQRRFRSVHITGTNGKTSTARMIEALLAASGEHTGRLTSPHLTSIRERIGIAEEVIAVPAFRSAYSAVGKQAELVDATMPHPLSFFEMTVAMAYRAFADAAVDVAVVEVGMGGRWDATNVIDAEVAVVLPVDLDHTDYLGPTAAAIAGEKAGIIKPGSVAVSARQPAEVAEVLRARAREVAARLVVEGEDFCLLRRTVVEGGQVVSVRGLHSTYSNVFLALHGRHQAENAASAVVAAEAALGRQLDFGVVQAVLGRVTSPGRFDVRPGDPPVILDAAHNPHGARALAESLTELAPRRTFAVIAAMADKNVEDILRELEPVVDVAVCTRNSSPRSLPPTRLAAIARQVFGAQRVHIAFNVPTALDKARALAAWLPAQPSDALVLVTGSVVTVGDAARVLPAPGRTGLAEPPVGKPVPG</sequence>
<evidence type="ECO:0000313" key="13">
    <source>
        <dbReference type="EMBL" id="TDD30485.1"/>
    </source>
</evidence>
<dbReference type="Proteomes" id="UP000295172">
    <property type="component" value="Unassembled WGS sequence"/>
</dbReference>
<evidence type="ECO:0000256" key="10">
    <source>
        <dbReference type="SAM" id="MobiDB-lite"/>
    </source>
</evidence>
<accession>A0A4R4XI39</accession>
<evidence type="ECO:0000313" key="14">
    <source>
        <dbReference type="Proteomes" id="UP000295172"/>
    </source>
</evidence>
<dbReference type="InterPro" id="IPR036565">
    <property type="entry name" value="Mur-like_cat_sf"/>
</dbReference>
<organism evidence="13 14">
    <name type="scientific">Kribbella turkmenica</name>
    <dbReference type="NCBI Taxonomy" id="2530375"/>
    <lineage>
        <taxon>Bacteria</taxon>
        <taxon>Bacillati</taxon>
        <taxon>Actinomycetota</taxon>
        <taxon>Actinomycetes</taxon>
        <taxon>Propionibacteriales</taxon>
        <taxon>Kribbellaceae</taxon>
        <taxon>Kribbella</taxon>
    </lineage>
</organism>
<comment type="catalytic activity">
    <reaction evidence="9">
        <text>(6S)-5,6,7,8-tetrahydrofolyl-(gamma-L-Glu)(n) + L-glutamate + ATP = (6S)-5,6,7,8-tetrahydrofolyl-(gamma-L-Glu)(n+1) + ADP + phosphate + H(+)</text>
        <dbReference type="Rhea" id="RHEA:10580"/>
        <dbReference type="Rhea" id="RHEA-COMP:14738"/>
        <dbReference type="Rhea" id="RHEA-COMP:14740"/>
        <dbReference type="ChEBI" id="CHEBI:15378"/>
        <dbReference type="ChEBI" id="CHEBI:29985"/>
        <dbReference type="ChEBI" id="CHEBI:30616"/>
        <dbReference type="ChEBI" id="CHEBI:43474"/>
        <dbReference type="ChEBI" id="CHEBI:141005"/>
        <dbReference type="ChEBI" id="CHEBI:456216"/>
        <dbReference type="EC" id="6.3.2.17"/>
    </reaction>
</comment>
<dbReference type="Gene3D" id="3.90.190.20">
    <property type="entry name" value="Mur ligase, C-terminal domain"/>
    <property type="match status" value="1"/>
</dbReference>